<dbReference type="Gene3D" id="1.10.10.10">
    <property type="entry name" value="Winged helix-like DNA-binding domain superfamily/Winged helix DNA-binding domain"/>
    <property type="match status" value="1"/>
</dbReference>
<dbReference type="RefSeq" id="WP_161718937.1">
    <property type="nucleotide sequence ID" value="NZ_JAAAPO010000004.1"/>
</dbReference>
<dbReference type="InterPro" id="IPR016032">
    <property type="entry name" value="Sig_transdc_resp-reg_C-effctor"/>
</dbReference>
<dbReference type="SUPFAM" id="SSF46894">
    <property type="entry name" value="C-terminal effector domain of the bipartite response regulators"/>
    <property type="match status" value="1"/>
</dbReference>
<evidence type="ECO:0000256" key="2">
    <source>
        <dbReference type="PROSITE-ProRule" id="PRU01091"/>
    </source>
</evidence>
<evidence type="ECO:0000313" key="4">
    <source>
        <dbReference type="EMBL" id="NBC37149.1"/>
    </source>
</evidence>
<accession>A0ABW9XF27</accession>
<sequence length="250" mass="28063">MKQFSWFGPGDMPDWADLRLHGWTLMRLDMGTLAQSGPHGGGFMFANDSLLSGGDLPDHPILFDATQARTRLWRELLADHARPRRQRMIAVGVRRGRQRGWLLGRGFGDAMPLDDPAPGALRREIVARAENLANRLTMLERWRRLGALRLDLLMREGYVEAEPLGLNPREFALLWRLMACPQQPVDKVDLLRDVWQLRHVPETNSVAVHASRLRAKLVQAGLHGWLKSTPGGGYVLTPDDGDYVLAAGRG</sequence>
<feature type="domain" description="OmpR/PhoB-type" evidence="3">
    <location>
        <begin position="140"/>
        <end position="238"/>
    </location>
</feature>
<protein>
    <recommendedName>
        <fullName evidence="3">OmpR/PhoB-type domain-containing protein</fullName>
    </recommendedName>
</protein>
<evidence type="ECO:0000313" key="5">
    <source>
        <dbReference type="Proteomes" id="UP000753724"/>
    </source>
</evidence>
<feature type="DNA-binding region" description="OmpR/PhoB-type" evidence="2">
    <location>
        <begin position="140"/>
        <end position="238"/>
    </location>
</feature>
<reference evidence="5" key="1">
    <citation type="submission" date="2020-01" db="EMBL/GenBank/DDBJ databases">
        <title>Sphingomonas sp. strain CSW-10.</title>
        <authorList>
            <person name="Chen W.-M."/>
        </authorList>
    </citation>
    <scope>NUCLEOTIDE SEQUENCE [LARGE SCALE GENOMIC DNA]</scope>
    <source>
        <strain evidence="5">FSY-8</strain>
    </source>
</reference>
<dbReference type="InterPro" id="IPR001867">
    <property type="entry name" value="OmpR/PhoB-type_DNA-bd"/>
</dbReference>
<proteinExistence type="predicted"/>
<dbReference type="InterPro" id="IPR036388">
    <property type="entry name" value="WH-like_DNA-bd_sf"/>
</dbReference>
<dbReference type="Proteomes" id="UP000753724">
    <property type="component" value="Unassembled WGS sequence"/>
</dbReference>
<gene>
    <name evidence="4" type="ORF">GTZ99_11325</name>
</gene>
<keyword evidence="5" id="KW-1185">Reference proteome</keyword>
<dbReference type="PROSITE" id="PS51755">
    <property type="entry name" value="OMPR_PHOB"/>
    <property type="match status" value="1"/>
</dbReference>
<dbReference type="Pfam" id="PF00486">
    <property type="entry name" value="Trans_reg_C"/>
    <property type="match status" value="1"/>
</dbReference>
<evidence type="ECO:0000256" key="1">
    <source>
        <dbReference type="ARBA" id="ARBA00023125"/>
    </source>
</evidence>
<name>A0ABW9XF27_9SPHN</name>
<comment type="caution">
    <text evidence="4">The sequence shown here is derived from an EMBL/GenBank/DDBJ whole genome shotgun (WGS) entry which is preliminary data.</text>
</comment>
<keyword evidence="1 2" id="KW-0238">DNA-binding</keyword>
<dbReference type="CDD" id="cd00383">
    <property type="entry name" value="trans_reg_C"/>
    <property type="match status" value="1"/>
</dbReference>
<dbReference type="SMART" id="SM00862">
    <property type="entry name" value="Trans_reg_C"/>
    <property type="match status" value="1"/>
</dbReference>
<evidence type="ECO:0000259" key="3">
    <source>
        <dbReference type="PROSITE" id="PS51755"/>
    </source>
</evidence>
<organism evidence="4 5">
    <name type="scientific">Novosphingobium ovatum</name>
    <dbReference type="NCBI Taxonomy" id="1908523"/>
    <lineage>
        <taxon>Bacteria</taxon>
        <taxon>Pseudomonadati</taxon>
        <taxon>Pseudomonadota</taxon>
        <taxon>Alphaproteobacteria</taxon>
        <taxon>Sphingomonadales</taxon>
        <taxon>Sphingomonadaceae</taxon>
        <taxon>Novosphingobium</taxon>
    </lineage>
</organism>
<dbReference type="EMBL" id="JAAAPO010000004">
    <property type="protein sequence ID" value="NBC37149.1"/>
    <property type="molecule type" value="Genomic_DNA"/>
</dbReference>